<evidence type="ECO:0000259" key="1">
    <source>
        <dbReference type="PROSITE" id="PS50835"/>
    </source>
</evidence>
<dbReference type="AlphaFoldDB" id="M7C8U2"/>
<dbReference type="InterPro" id="IPR050150">
    <property type="entry name" value="IgV_Light_Chain"/>
</dbReference>
<dbReference type="EMBL" id="KB500624">
    <property type="protein sequence ID" value="EMP41028.1"/>
    <property type="molecule type" value="Genomic_DNA"/>
</dbReference>
<feature type="domain" description="Ig-like" evidence="1">
    <location>
        <begin position="123"/>
        <end position="229"/>
    </location>
</feature>
<dbReference type="SMART" id="SM00406">
    <property type="entry name" value="IGv"/>
    <property type="match status" value="4"/>
</dbReference>
<dbReference type="InterPro" id="IPR003598">
    <property type="entry name" value="Ig_sub2"/>
</dbReference>
<dbReference type="InterPro" id="IPR003599">
    <property type="entry name" value="Ig_sub"/>
</dbReference>
<keyword evidence="3" id="KW-1185">Reference proteome</keyword>
<dbReference type="FunFam" id="2.60.40.10:FF:001230">
    <property type="entry name" value="Immunoglobulin kappa variable 8-16"/>
    <property type="match status" value="3"/>
</dbReference>
<evidence type="ECO:0000313" key="3">
    <source>
        <dbReference type="Proteomes" id="UP000031443"/>
    </source>
</evidence>
<dbReference type="InterPro" id="IPR036179">
    <property type="entry name" value="Ig-like_dom_sf"/>
</dbReference>
<organism evidence="2 3">
    <name type="scientific">Chelonia mydas</name>
    <name type="common">Green sea-turtle</name>
    <name type="synonym">Chelonia agassizi</name>
    <dbReference type="NCBI Taxonomy" id="8469"/>
    <lineage>
        <taxon>Eukaryota</taxon>
        <taxon>Metazoa</taxon>
        <taxon>Chordata</taxon>
        <taxon>Craniata</taxon>
        <taxon>Vertebrata</taxon>
        <taxon>Euteleostomi</taxon>
        <taxon>Archelosauria</taxon>
        <taxon>Testudinata</taxon>
        <taxon>Testudines</taxon>
        <taxon>Cryptodira</taxon>
        <taxon>Durocryptodira</taxon>
        <taxon>Americhelydia</taxon>
        <taxon>Chelonioidea</taxon>
        <taxon>Cheloniidae</taxon>
        <taxon>Chelonia</taxon>
    </lineage>
</organism>
<name>M7C8U2_CHEMY</name>
<evidence type="ECO:0000313" key="2">
    <source>
        <dbReference type="EMBL" id="EMP41028.1"/>
    </source>
</evidence>
<dbReference type="PROSITE" id="PS50835">
    <property type="entry name" value="IG_LIKE"/>
    <property type="match status" value="3"/>
</dbReference>
<dbReference type="Gene3D" id="2.60.40.10">
    <property type="entry name" value="Immunoglobulins"/>
    <property type="match status" value="4"/>
</dbReference>
<dbReference type="Proteomes" id="UP000031443">
    <property type="component" value="Unassembled WGS sequence"/>
</dbReference>
<dbReference type="SMART" id="SM00408">
    <property type="entry name" value="IGc2"/>
    <property type="match status" value="3"/>
</dbReference>
<dbReference type="SUPFAM" id="SSF48726">
    <property type="entry name" value="Immunoglobulin"/>
    <property type="match status" value="4"/>
</dbReference>
<proteinExistence type="predicted"/>
<dbReference type="Pfam" id="PF07686">
    <property type="entry name" value="V-set"/>
    <property type="match status" value="4"/>
</dbReference>
<dbReference type="InterPro" id="IPR013783">
    <property type="entry name" value="Ig-like_fold"/>
</dbReference>
<sequence length="405" mass="43238">MTQSPESLAVPVGGRVSINCKASTSIGTSIHWYQQKPGQAPKLLISYASTLQSGVPARFSGSGSGTDFTFTISSVEAEDAGDYYCQQDFTELLVTQKSQDDFTHTAFPDEDVFFQIQDSSGQTVMTQSPESLAVPVGGRVSINCKASTSISTSIHGYQQKPGQAPKLLISYATTLQSGVPARVSGSGSGTDFTFTISSVEAEDAGDYYCQQNSYGQIVLTQTPESLSVSPGQRVTINCKASTGISNYLGWYQQKPGQAPKLLIYDSTNHYSGTPAWFSGRGAGTAFASILFPYLDSYGQIVLTQTPESLSVSPGQRVTINCKASTGISNNLGWYQQKSGQPPKLLIYDSTNRVSGIPARFSGSGSGTDFTLTISSVEAEDAGDYYCQQRQSFPLTVIQTSTKTSL</sequence>
<reference evidence="3" key="1">
    <citation type="journal article" date="2013" name="Nat. Genet.">
        <title>The draft genomes of soft-shell turtle and green sea turtle yield insights into the development and evolution of the turtle-specific body plan.</title>
        <authorList>
            <person name="Wang Z."/>
            <person name="Pascual-Anaya J."/>
            <person name="Zadissa A."/>
            <person name="Li W."/>
            <person name="Niimura Y."/>
            <person name="Huang Z."/>
            <person name="Li C."/>
            <person name="White S."/>
            <person name="Xiong Z."/>
            <person name="Fang D."/>
            <person name="Wang B."/>
            <person name="Ming Y."/>
            <person name="Chen Y."/>
            <person name="Zheng Y."/>
            <person name="Kuraku S."/>
            <person name="Pignatelli M."/>
            <person name="Herrero J."/>
            <person name="Beal K."/>
            <person name="Nozawa M."/>
            <person name="Li Q."/>
            <person name="Wang J."/>
            <person name="Zhang H."/>
            <person name="Yu L."/>
            <person name="Shigenobu S."/>
            <person name="Wang J."/>
            <person name="Liu J."/>
            <person name="Flicek P."/>
            <person name="Searle S."/>
            <person name="Wang J."/>
            <person name="Kuratani S."/>
            <person name="Yin Y."/>
            <person name="Aken B."/>
            <person name="Zhang G."/>
            <person name="Irie N."/>
        </authorList>
    </citation>
    <scope>NUCLEOTIDE SEQUENCE [LARGE SCALE GENOMIC DNA]</scope>
</reference>
<gene>
    <name evidence="2" type="ORF">UY3_01732</name>
</gene>
<feature type="domain" description="Ig-like" evidence="1">
    <location>
        <begin position="1"/>
        <end position="95"/>
    </location>
</feature>
<feature type="domain" description="Ig-like" evidence="1">
    <location>
        <begin position="292"/>
        <end position="404"/>
    </location>
</feature>
<dbReference type="PANTHER" id="PTHR23267">
    <property type="entry name" value="IMMUNOGLOBULIN LIGHT CHAIN"/>
    <property type="match status" value="1"/>
</dbReference>
<protein>
    <submittedName>
        <fullName evidence="2">Ig kappa chain V-III region VG</fullName>
    </submittedName>
</protein>
<dbReference type="SMART" id="SM00409">
    <property type="entry name" value="IG"/>
    <property type="match status" value="4"/>
</dbReference>
<dbReference type="InterPro" id="IPR013106">
    <property type="entry name" value="Ig_V-set"/>
</dbReference>
<accession>M7C8U2</accession>
<dbReference type="InterPro" id="IPR007110">
    <property type="entry name" value="Ig-like_dom"/>
</dbReference>